<dbReference type="CDD" id="cd06329">
    <property type="entry name" value="PBP1_SBP-like"/>
    <property type="match status" value="1"/>
</dbReference>
<accession>A0ABV7ETC0</accession>
<evidence type="ECO:0000256" key="3">
    <source>
        <dbReference type="SAM" id="SignalP"/>
    </source>
</evidence>
<dbReference type="RefSeq" id="WP_380691613.1">
    <property type="nucleotide sequence ID" value="NZ_JBHRSS010000010.1"/>
</dbReference>
<feature type="domain" description="Leucine-binding protein" evidence="4">
    <location>
        <begin position="33"/>
        <end position="381"/>
    </location>
</feature>
<evidence type="ECO:0000256" key="2">
    <source>
        <dbReference type="ARBA" id="ARBA00022729"/>
    </source>
</evidence>
<dbReference type="SUPFAM" id="SSF53822">
    <property type="entry name" value="Periplasmic binding protein-like I"/>
    <property type="match status" value="1"/>
</dbReference>
<dbReference type="Gene3D" id="3.40.50.2300">
    <property type="match status" value="2"/>
</dbReference>
<feature type="signal peptide" evidence="3">
    <location>
        <begin position="1"/>
        <end position="30"/>
    </location>
</feature>
<keyword evidence="6" id="KW-1185">Reference proteome</keyword>
<evidence type="ECO:0000313" key="5">
    <source>
        <dbReference type="EMBL" id="MFC3106042.1"/>
    </source>
</evidence>
<dbReference type="InterPro" id="IPR028081">
    <property type="entry name" value="Leu-bd"/>
</dbReference>
<gene>
    <name evidence="5" type="ORF">ACFOSU_19400</name>
</gene>
<name>A0ABV7ETC0_9GAMM</name>
<protein>
    <submittedName>
        <fullName evidence="5">Branched-chain amino acid ABC transporter substrate-binding protein</fullName>
    </submittedName>
</protein>
<evidence type="ECO:0000313" key="6">
    <source>
        <dbReference type="Proteomes" id="UP001595462"/>
    </source>
</evidence>
<dbReference type="PANTHER" id="PTHR30483:SF6">
    <property type="entry name" value="PERIPLASMIC BINDING PROTEIN OF ABC TRANSPORTER FOR NATURAL AMINO ACIDS"/>
    <property type="match status" value="1"/>
</dbReference>
<sequence>MKQYMTRLRRMTLTLATALAVVVPTTGMTAEDTIKIGYIDPLSGAFANVGDAGLKHFQYLAEKMNAAGGVLGKKIEIVPFDNKTNAQESLQILREVADQHIHYITQGNGSSVAGALVSGVEKHNQRNPDNRIVFLNYAAVDPALTNDKCSFWHFRFDANSEMKMKAITDYMADQKDIKKVFLINQDYSHGQYISKAGKEMLKEKRPDIKIVGDVLHPIGKVKDFSPYISQIKSSGADAVITGNWGNDLSLLVKAGSQAGLDVDWYSYYAGGLGTPTALGKGAIGHVKMITEWQENLAVRYKAPELQSMLEEFENRYSGIEFYYLRVKTEMDMLKKAMEKAGSTDPLKVAYAMEGLSVDTPFGKATMRGDDHQLLQTLFMSTFTDDYLKYDSEGTGIGWKMDARIPADETATPTSCEMKRPSRS</sequence>
<feature type="chain" id="PRO_5047341812" evidence="3">
    <location>
        <begin position="31"/>
        <end position="423"/>
    </location>
</feature>
<organism evidence="5 6">
    <name type="scientific">Salinisphaera aquimarina</name>
    <dbReference type="NCBI Taxonomy" id="2094031"/>
    <lineage>
        <taxon>Bacteria</taxon>
        <taxon>Pseudomonadati</taxon>
        <taxon>Pseudomonadota</taxon>
        <taxon>Gammaproteobacteria</taxon>
        <taxon>Salinisphaerales</taxon>
        <taxon>Salinisphaeraceae</taxon>
        <taxon>Salinisphaera</taxon>
    </lineage>
</organism>
<dbReference type="EMBL" id="JBHRSS010000010">
    <property type="protein sequence ID" value="MFC3106042.1"/>
    <property type="molecule type" value="Genomic_DNA"/>
</dbReference>
<dbReference type="InterPro" id="IPR028082">
    <property type="entry name" value="Peripla_BP_I"/>
</dbReference>
<evidence type="ECO:0000256" key="1">
    <source>
        <dbReference type="ARBA" id="ARBA00010062"/>
    </source>
</evidence>
<comment type="caution">
    <text evidence="5">The sequence shown here is derived from an EMBL/GenBank/DDBJ whole genome shotgun (WGS) entry which is preliminary data.</text>
</comment>
<dbReference type="InterPro" id="IPR051010">
    <property type="entry name" value="BCAA_transport"/>
</dbReference>
<dbReference type="Proteomes" id="UP001595462">
    <property type="component" value="Unassembled WGS sequence"/>
</dbReference>
<comment type="similarity">
    <text evidence="1">Belongs to the leucine-binding protein family.</text>
</comment>
<reference evidence="6" key="1">
    <citation type="journal article" date="2019" name="Int. J. Syst. Evol. Microbiol.">
        <title>The Global Catalogue of Microorganisms (GCM) 10K type strain sequencing project: providing services to taxonomists for standard genome sequencing and annotation.</title>
        <authorList>
            <consortium name="The Broad Institute Genomics Platform"/>
            <consortium name="The Broad Institute Genome Sequencing Center for Infectious Disease"/>
            <person name="Wu L."/>
            <person name="Ma J."/>
        </authorList>
    </citation>
    <scope>NUCLEOTIDE SEQUENCE [LARGE SCALE GENOMIC DNA]</scope>
    <source>
        <strain evidence="6">KCTC 52640</strain>
    </source>
</reference>
<keyword evidence="2 3" id="KW-0732">Signal</keyword>
<dbReference type="PANTHER" id="PTHR30483">
    <property type="entry name" value="LEUCINE-SPECIFIC-BINDING PROTEIN"/>
    <property type="match status" value="1"/>
</dbReference>
<evidence type="ECO:0000259" key="4">
    <source>
        <dbReference type="Pfam" id="PF13458"/>
    </source>
</evidence>
<dbReference type="Pfam" id="PF13458">
    <property type="entry name" value="Peripla_BP_6"/>
    <property type="match status" value="1"/>
</dbReference>
<proteinExistence type="inferred from homology"/>